<evidence type="ECO:0000313" key="3">
    <source>
        <dbReference type="Proteomes" id="UP000320048"/>
    </source>
</evidence>
<dbReference type="InterPro" id="IPR015168">
    <property type="entry name" value="SsuA/THI5"/>
</dbReference>
<organism evidence="2 3">
    <name type="scientific">Candidatus Segetimicrobium genomatis</name>
    <dbReference type="NCBI Taxonomy" id="2569760"/>
    <lineage>
        <taxon>Bacteria</taxon>
        <taxon>Bacillati</taxon>
        <taxon>Candidatus Sysuimicrobiota</taxon>
        <taxon>Candidatus Sysuimicrobiia</taxon>
        <taxon>Candidatus Sysuimicrobiales</taxon>
        <taxon>Candidatus Segetimicrobiaceae</taxon>
        <taxon>Candidatus Segetimicrobium</taxon>
    </lineage>
</organism>
<dbReference type="Proteomes" id="UP000320048">
    <property type="component" value="Unassembled WGS sequence"/>
</dbReference>
<feature type="domain" description="SsuA/THI5-like" evidence="1">
    <location>
        <begin position="71"/>
        <end position="268"/>
    </location>
</feature>
<dbReference type="Gene3D" id="3.40.190.10">
    <property type="entry name" value="Periplasmic binding protein-like II"/>
    <property type="match status" value="2"/>
</dbReference>
<evidence type="ECO:0000259" key="1">
    <source>
        <dbReference type="Pfam" id="PF09084"/>
    </source>
</evidence>
<protein>
    <submittedName>
        <fullName evidence="2">ABC transporter substrate-binding protein</fullName>
    </submittedName>
</protein>
<dbReference type="SUPFAM" id="SSF53850">
    <property type="entry name" value="Periplasmic binding protein-like II"/>
    <property type="match status" value="1"/>
</dbReference>
<comment type="caution">
    <text evidence="2">The sequence shown here is derived from an EMBL/GenBank/DDBJ whole genome shotgun (WGS) entry which is preliminary data.</text>
</comment>
<proteinExistence type="predicted"/>
<evidence type="ECO:0000313" key="2">
    <source>
        <dbReference type="EMBL" id="TMI84780.1"/>
    </source>
</evidence>
<name>A0A537JMT8_9BACT</name>
<sequence length="357" mass="37622">MRIGCLLGSWGAAARLRSPGRSGAGPHRALGLLLAGCAGIAVAGARDAGAGAPAKVTMAWVAVTGSQAVAWTAAEGGYFRRNGLDVDLVYISGSPTAAAALVSGSLQFVQMAGPAVVAADAHGAHEVMVMGFVNRPVFVLMTAPEIQTPEQLRGKIVAVSKVGSSDDFMLRELLAHWGLRPNADVQITAVGSVVAQLAALEKRLVHGAVVDPPNDVLAADLGARALARVSDLGVAYQAAGLVTTREYIQAHPEVVLRIVRAMTEAIHRIKTDKPFALRVMAKYLRNENPRIVEASYTSFAPIFQRVPTPTRAGLEEIVKQLRSAGELKEEVDVGAMLDTSFVDVLQQSGFIDSVYGR</sequence>
<dbReference type="EMBL" id="VBAO01000016">
    <property type="protein sequence ID" value="TMI84780.1"/>
    <property type="molecule type" value="Genomic_DNA"/>
</dbReference>
<reference evidence="2 3" key="1">
    <citation type="journal article" date="2019" name="Nat. Microbiol.">
        <title>Mediterranean grassland soil C-N compound turnover is dependent on rainfall and depth, and is mediated by genomically divergent microorganisms.</title>
        <authorList>
            <person name="Diamond S."/>
            <person name="Andeer P.F."/>
            <person name="Li Z."/>
            <person name="Crits-Christoph A."/>
            <person name="Burstein D."/>
            <person name="Anantharaman K."/>
            <person name="Lane K.R."/>
            <person name="Thomas B.C."/>
            <person name="Pan C."/>
            <person name="Northen T.R."/>
            <person name="Banfield J.F."/>
        </authorList>
    </citation>
    <scope>NUCLEOTIDE SEQUENCE [LARGE SCALE GENOMIC DNA]</scope>
    <source>
        <strain evidence="2">NP_7</strain>
    </source>
</reference>
<accession>A0A537JMT8</accession>
<dbReference type="PANTHER" id="PTHR30024">
    <property type="entry name" value="ALIPHATIC SULFONATES-BINDING PROTEIN-RELATED"/>
    <property type="match status" value="1"/>
</dbReference>
<dbReference type="AlphaFoldDB" id="A0A537JMT8"/>
<gene>
    <name evidence="2" type="ORF">E6H04_00605</name>
</gene>
<dbReference type="Pfam" id="PF09084">
    <property type="entry name" value="NMT1"/>
    <property type="match status" value="1"/>
</dbReference>